<dbReference type="AlphaFoldDB" id="X1LLP4"/>
<evidence type="ECO:0000259" key="2">
    <source>
        <dbReference type="Pfam" id="PF01058"/>
    </source>
</evidence>
<comment type="caution">
    <text evidence="3">The sequence shown here is derived from an EMBL/GenBank/DDBJ whole genome shotgun (WGS) entry which is preliminary data.</text>
</comment>
<dbReference type="SUPFAM" id="SSF56770">
    <property type="entry name" value="HydA/Nqo6-like"/>
    <property type="match status" value="1"/>
</dbReference>
<sequence>MAKPKIALYWAASCGGCEIAQLEIGIKILKLAEAVDIVFWPVAIDVKYKDVEAMPDKSIDACLFNGAIRSSEQEHMAKLLREKSKIMIAFGSCAYEGGIPGLGNMFNRQMIFDRAYLETESTDNKEQITPQTSCKVPEGELTLPEFYDTVKTLHQTVDVDYVVPGCPPEEKTIWLALEALIEGKLPPPGTVITHNVKAVCDECERKRDVKKINKIYRTWEIIPEPEVCLL</sequence>
<feature type="non-terminal residue" evidence="3">
    <location>
        <position position="230"/>
    </location>
</feature>
<gene>
    <name evidence="3" type="ORF">S06H3_27333</name>
</gene>
<dbReference type="InterPro" id="IPR006137">
    <property type="entry name" value="NADH_UbQ_OxRdtase-like_20kDa"/>
</dbReference>
<dbReference type="Pfam" id="PF01058">
    <property type="entry name" value="Oxidored_q6"/>
    <property type="match status" value="1"/>
</dbReference>
<dbReference type="PANTHER" id="PTHR42845">
    <property type="entry name" value="COENZYME F420-REDUCING HYDROGENASE, GAMMA SUBUNIT"/>
    <property type="match status" value="1"/>
</dbReference>
<feature type="domain" description="NADH:ubiquinone oxidoreductase-like 20kDa subunit" evidence="2">
    <location>
        <begin position="14"/>
        <end position="179"/>
    </location>
</feature>
<dbReference type="EMBL" id="BARV01015850">
    <property type="protein sequence ID" value="GAI20292.1"/>
    <property type="molecule type" value="Genomic_DNA"/>
</dbReference>
<organism evidence="3">
    <name type="scientific">marine sediment metagenome</name>
    <dbReference type="NCBI Taxonomy" id="412755"/>
    <lineage>
        <taxon>unclassified sequences</taxon>
        <taxon>metagenomes</taxon>
        <taxon>ecological metagenomes</taxon>
    </lineage>
</organism>
<protein>
    <recommendedName>
        <fullName evidence="2">NADH:ubiquinone oxidoreductase-like 20kDa subunit domain-containing protein</fullName>
    </recommendedName>
</protein>
<dbReference type="GO" id="GO:0016491">
    <property type="term" value="F:oxidoreductase activity"/>
    <property type="evidence" value="ECO:0007669"/>
    <property type="project" value="UniProtKB-KW"/>
</dbReference>
<evidence type="ECO:0000313" key="3">
    <source>
        <dbReference type="EMBL" id="GAI20292.1"/>
    </source>
</evidence>
<dbReference type="InterPro" id="IPR037024">
    <property type="entry name" value="NiFe_Hase_small_N_sf"/>
</dbReference>
<reference evidence="3" key="1">
    <citation type="journal article" date="2014" name="Front. Microbiol.">
        <title>High frequency of phylogenetically diverse reductive dehalogenase-homologous genes in deep subseafloor sedimentary metagenomes.</title>
        <authorList>
            <person name="Kawai M."/>
            <person name="Futagami T."/>
            <person name="Toyoda A."/>
            <person name="Takaki Y."/>
            <person name="Nishi S."/>
            <person name="Hori S."/>
            <person name="Arai W."/>
            <person name="Tsubouchi T."/>
            <person name="Morono Y."/>
            <person name="Uchiyama I."/>
            <person name="Ito T."/>
            <person name="Fujiyama A."/>
            <person name="Inagaki F."/>
            <person name="Takami H."/>
        </authorList>
    </citation>
    <scope>NUCLEOTIDE SEQUENCE</scope>
    <source>
        <strain evidence="3">Expedition CK06-06</strain>
    </source>
</reference>
<dbReference type="InterPro" id="IPR051349">
    <property type="entry name" value="Hydrogenase_assoc-protein"/>
</dbReference>
<proteinExistence type="predicted"/>
<keyword evidence="1" id="KW-0560">Oxidoreductase</keyword>
<accession>X1LLP4</accession>
<dbReference type="Gene3D" id="3.40.50.700">
    <property type="entry name" value="NADH:ubiquinone oxidoreductase-like, 20kDa subunit"/>
    <property type="match status" value="1"/>
</dbReference>
<name>X1LLP4_9ZZZZ</name>
<dbReference type="PANTHER" id="PTHR42845:SF2">
    <property type="entry name" value="F420-NON-REDUCING HYDROGENASE VHU SUBUNIT G"/>
    <property type="match status" value="1"/>
</dbReference>
<evidence type="ECO:0000256" key="1">
    <source>
        <dbReference type="ARBA" id="ARBA00023002"/>
    </source>
</evidence>
<dbReference type="GO" id="GO:0051536">
    <property type="term" value="F:iron-sulfur cluster binding"/>
    <property type="evidence" value="ECO:0007669"/>
    <property type="project" value="InterPro"/>
</dbReference>